<dbReference type="InterPro" id="IPR013406">
    <property type="entry name" value="CHP02574_addiction_mod"/>
</dbReference>
<dbReference type="Proteomes" id="UP000249396">
    <property type="component" value="Unassembled WGS sequence"/>
</dbReference>
<protein>
    <recommendedName>
        <fullName evidence="3">Addiction module protein</fullName>
    </recommendedName>
</protein>
<sequence>MNTIDQLEAEILHLPPNDRERLALAAWESLMEDNDWCSSVAVDPDGLEIAHQRDSELESGRVKPLNRKEFNRLAGFRTQ</sequence>
<proteinExistence type="predicted"/>
<dbReference type="Pfam" id="PF09720">
    <property type="entry name" value="Unstab_antitox"/>
    <property type="match status" value="1"/>
</dbReference>
<reference evidence="1 2" key="1">
    <citation type="journal article" date="2018" name="Aquat. Microb. Ecol.">
        <title>Gammaproteobacterial methanotrophs dominate.</title>
        <authorList>
            <person name="Rissanen A.J."/>
            <person name="Saarenheimo J."/>
            <person name="Tiirola M."/>
            <person name="Peura S."/>
            <person name="Aalto S.L."/>
            <person name="Karvinen A."/>
            <person name="Nykanen H."/>
        </authorList>
    </citation>
    <scope>NUCLEOTIDE SEQUENCE [LARGE SCALE GENOMIC DNA]</scope>
    <source>
        <strain evidence="1">AMbin10</strain>
    </source>
</reference>
<evidence type="ECO:0000313" key="1">
    <source>
        <dbReference type="EMBL" id="PZN84642.1"/>
    </source>
</evidence>
<dbReference type="EMBL" id="QJPH01000146">
    <property type="protein sequence ID" value="PZN84642.1"/>
    <property type="molecule type" value="Genomic_DNA"/>
</dbReference>
<dbReference type="AlphaFoldDB" id="A0A2W4RLK4"/>
<organism evidence="1 2">
    <name type="scientific">Candidatus Methylumidiphilus alinenensis</name>
    <dbReference type="NCBI Taxonomy" id="2202197"/>
    <lineage>
        <taxon>Bacteria</taxon>
        <taxon>Pseudomonadati</taxon>
        <taxon>Pseudomonadota</taxon>
        <taxon>Gammaproteobacteria</taxon>
        <taxon>Methylococcales</taxon>
        <taxon>Candidatus Methylumidiphilus</taxon>
    </lineage>
</organism>
<comment type="caution">
    <text evidence="1">The sequence shown here is derived from an EMBL/GenBank/DDBJ whole genome shotgun (WGS) entry which is preliminary data.</text>
</comment>
<evidence type="ECO:0008006" key="3">
    <source>
        <dbReference type="Google" id="ProtNLM"/>
    </source>
</evidence>
<gene>
    <name evidence="1" type="ORF">DM484_02515</name>
</gene>
<name>A0A2W4RLK4_9GAMM</name>
<evidence type="ECO:0000313" key="2">
    <source>
        <dbReference type="Proteomes" id="UP000249396"/>
    </source>
</evidence>
<accession>A0A2W4RLK4</accession>